<feature type="repeat" description="ANK" evidence="8">
    <location>
        <begin position="224"/>
        <end position="256"/>
    </location>
</feature>
<evidence type="ECO:0000256" key="7">
    <source>
        <dbReference type="ARBA" id="ARBA00023298"/>
    </source>
</evidence>
<dbReference type="PROSITE" id="PS50297">
    <property type="entry name" value="ANK_REP_REGION"/>
    <property type="match status" value="10"/>
</dbReference>
<feature type="repeat" description="ANK" evidence="8">
    <location>
        <begin position="41"/>
        <end position="73"/>
    </location>
</feature>
<dbReference type="PROSITE" id="PS50096">
    <property type="entry name" value="IQ"/>
    <property type="match status" value="1"/>
</dbReference>
<name>A0ABM1BUE2_LIMPO</name>
<dbReference type="RefSeq" id="XP_013788852.1">
    <property type="nucleotide sequence ID" value="XM_013933398.2"/>
</dbReference>
<dbReference type="Proteomes" id="UP000694941">
    <property type="component" value="Unplaced"/>
</dbReference>
<dbReference type="PANTHER" id="PTHR24198">
    <property type="entry name" value="ANKYRIN REPEAT AND PROTEIN KINASE DOMAIN-CONTAINING PROTEIN"/>
    <property type="match status" value="1"/>
</dbReference>
<feature type="repeat" description="ANK" evidence="8">
    <location>
        <begin position="325"/>
        <end position="357"/>
    </location>
</feature>
<dbReference type="SMART" id="SM00248">
    <property type="entry name" value="ANK"/>
    <property type="match status" value="15"/>
</dbReference>
<dbReference type="PRINTS" id="PR01415">
    <property type="entry name" value="ANKYRIN"/>
</dbReference>
<dbReference type="PROSITE" id="PS50088">
    <property type="entry name" value="ANK_REPEAT"/>
    <property type="match status" value="10"/>
</dbReference>
<proteinExistence type="predicted"/>
<keyword evidence="6 8" id="KW-0040">ANK repeat</keyword>
<feature type="repeat" description="ANK" evidence="8">
    <location>
        <begin position="153"/>
        <end position="178"/>
    </location>
</feature>
<sequence length="727" mass="80105">MNFLSNEISPLHETALSANKTSMKKFLETAPAVALEHKDDFGRTPLIYSILQNNLSCASLLLKEGARVDNSDNVGQTPLHWACHEGLPRFVRVLLDSGARWDQKDVDGVTPLHLAAAHPLPQCLALILQKLQTVQVDMQDGQKGANVLLPDIDGKTPLHLAASQKNHSAVECVKMLLEESPGVIDWQDYEGRSALHLAVAKSTTEVVDILTSRDRCHINQLDNMFRTPLHWAAVLGLADKAALLLDRGADHTSTDGKGATPLHYSAQGNHAETVAVFLARKYCCMPDKPDSIGLSALIWGAAKGADSVIQTMHDFRFDVSVPDKNGNTALHAAASQGHSTTIALLLQLGSPLEAVNREKKTPLLWACEMGRTKAVLLLLDSGASLAVSDVQGRTPLHWSALGGHSYLCQLLVQHGCDPDAEDYYGRCALHYASYKGYLNCLSVLLEIQADPNHIDNEGKTPLHWACTKGNLEMVELLCNHGANVNFMSRLEDRCTPLDCASNNGHIDLVQYLRERNGASAAEVLEVAAVRIQAAYRGHRTRTFLHLFHIKAGQNIKTSRSHILSAKSYFMKATEDEQYQRTEPHSEVSCSQDTVKNCKTVRRPASFDCSWHRISFLESQQNSSNFNSIFSSALKQDKKSTNSSSQVINEYKNAFVSKIPVAKWRIHSNYEQSTAQGYGLPFILNTDFLSLFKSHLGNVEQEISATCSVPSCVFEQIVTELKLLKDSL</sequence>
<protein>
    <submittedName>
        <fullName evidence="10">Inversin-like</fullName>
    </submittedName>
</protein>
<evidence type="ECO:0000256" key="1">
    <source>
        <dbReference type="ARBA" id="ARBA00004175"/>
    </source>
</evidence>
<organism evidence="9 10">
    <name type="scientific">Limulus polyphemus</name>
    <name type="common">Atlantic horseshoe crab</name>
    <dbReference type="NCBI Taxonomy" id="6850"/>
    <lineage>
        <taxon>Eukaryota</taxon>
        <taxon>Metazoa</taxon>
        <taxon>Ecdysozoa</taxon>
        <taxon>Arthropoda</taxon>
        <taxon>Chelicerata</taxon>
        <taxon>Merostomata</taxon>
        <taxon>Xiphosura</taxon>
        <taxon>Limulidae</taxon>
        <taxon>Limulus</taxon>
    </lineage>
</organism>
<evidence type="ECO:0000313" key="9">
    <source>
        <dbReference type="Proteomes" id="UP000694941"/>
    </source>
</evidence>
<feature type="repeat" description="ANK" evidence="8">
    <location>
        <begin position="391"/>
        <end position="423"/>
    </location>
</feature>
<dbReference type="InterPro" id="IPR036770">
    <property type="entry name" value="Ankyrin_rpt-contain_sf"/>
</dbReference>
<keyword evidence="5" id="KW-0638">Presynaptic neurotoxin</keyword>
<feature type="repeat" description="ANK" evidence="8">
    <location>
        <begin position="457"/>
        <end position="489"/>
    </location>
</feature>
<feature type="repeat" description="ANK" evidence="8">
    <location>
        <begin position="358"/>
        <end position="390"/>
    </location>
</feature>
<evidence type="ECO:0000256" key="3">
    <source>
        <dbReference type="ARBA" id="ARBA00022537"/>
    </source>
</evidence>
<keyword evidence="4" id="KW-0677">Repeat</keyword>
<evidence type="ECO:0000256" key="4">
    <source>
        <dbReference type="ARBA" id="ARBA00022737"/>
    </source>
</evidence>
<evidence type="ECO:0000256" key="5">
    <source>
        <dbReference type="ARBA" id="ARBA00023028"/>
    </source>
</evidence>
<gene>
    <name evidence="10" type="primary">LOC106472742</name>
</gene>
<reference evidence="10" key="1">
    <citation type="submission" date="2025-08" db="UniProtKB">
        <authorList>
            <consortium name="RefSeq"/>
        </authorList>
    </citation>
    <scope>IDENTIFICATION</scope>
    <source>
        <tissue evidence="10">Muscle</tissue>
    </source>
</reference>
<keyword evidence="2" id="KW-0268">Exocytosis</keyword>
<dbReference type="InterPro" id="IPR002110">
    <property type="entry name" value="Ankyrin_rpt"/>
</dbReference>
<keyword evidence="7" id="KW-0472">Membrane</keyword>
<feature type="repeat" description="ANK" evidence="8">
    <location>
        <begin position="190"/>
        <end position="210"/>
    </location>
</feature>
<keyword evidence="3" id="KW-1052">Target cell membrane</keyword>
<dbReference type="CDD" id="cd23767">
    <property type="entry name" value="IQCD"/>
    <property type="match status" value="1"/>
</dbReference>
<dbReference type="GeneID" id="106472742"/>
<dbReference type="PANTHER" id="PTHR24198:SF194">
    <property type="entry name" value="INVERSIN-A"/>
    <property type="match status" value="1"/>
</dbReference>
<keyword evidence="9" id="KW-1185">Reference proteome</keyword>
<dbReference type="SUPFAM" id="SSF48403">
    <property type="entry name" value="Ankyrin repeat"/>
    <property type="match status" value="2"/>
</dbReference>
<dbReference type="Gene3D" id="1.25.40.20">
    <property type="entry name" value="Ankyrin repeat-containing domain"/>
    <property type="match status" value="3"/>
</dbReference>
<feature type="repeat" description="ANK" evidence="8">
    <location>
        <begin position="74"/>
        <end position="106"/>
    </location>
</feature>
<keyword evidence="5" id="KW-0528">Neurotoxin</keyword>
<evidence type="ECO:0000256" key="6">
    <source>
        <dbReference type="ARBA" id="ARBA00023043"/>
    </source>
</evidence>
<comment type="subcellular location">
    <subcellularLocation>
        <location evidence="1">Target cell membrane</location>
    </subcellularLocation>
</comment>
<keyword evidence="5" id="KW-0800">Toxin</keyword>
<dbReference type="Pfam" id="PF12796">
    <property type="entry name" value="Ank_2"/>
    <property type="match status" value="4"/>
</dbReference>
<dbReference type="Pfam" id="PF00023">
    <property type="entry name" value="Ank"/>
    <property type="match status" value="2"/>
</dbReference>
<accession>A0ABM1BUE2</accession>
<feature type="repeat" description="ANK" evidence="8">
    <location>
        <begin position="424"/>
        <end position="456"/>
    </location>
</feature>
<evidence type="ECO:0000256" key="8">
    <source>
        <dbReference type="PROSITE-ProRule" id="PRU00023"/>
    </source>
</evidence>
<keyword evidence="7" id="KW-1053">Target membrane</keyword>
<evidence type="ECO:0000256" key="2">
    <source>
        <dbReference type="ARBA" id="ARBA00022483"/>
    </source>
</evidence>
<evidence type="ECO:0000313" key="10">
    <source>
        <dbReference type="RefSeq" id="XP_013788852.1"/>
    </source>
</evidence>